<dbReference type="PANTHER" id="PTHR30055">
    <property type="entry name" value="HTH-TYPE TRANSCRIPTIONAL REGULATOR RUTR"/>
    <property type="match status" value="1"/>
</dbReference>
<dbReference type="InterPro" id="IPR050109">
    <property type="entry name" value="HTH-type_TetR-like_transc_reg"/>
</dbReference>
<evidence type="ECO:0000256" key="2">
    <source>
        <dbReference type="ARBA" id="ARBA00023015"/>
    </source>
</evidence>
<evidence type="ECO:0000313" key="10">
    <source>
        <dbReference type="EMBL" id="CAB4939755.1"/>
    </source>
</evidence>
<dbReference type="GO" id="GO:0000976">
    <property type="term" value="F:transcription cis-regulatory region binding"/>
    <property type="evidence" value="ECO:0007669"/>
    <property type="project" value="TreeGrafter"/>
</dbReference>
<accession>A0A6J7J958</accession>
<evidence type="ECO:0000313" key="11">
    <source>
        <dbReference type="EMBL" id="CAB4992173.1"/>
    </source>
</evidence>
<dbReference type="Gene3D" id="1.10.357.10">
    <property type="entry name" value="Tetracycline Repressor, domain 2"/>
    <property type="match status" value="1"/>
</dbReference>
<dbReference type="SUPFAM" id="SSF48498">
    <property type="entry name" value="Tetracyclin repressor-like, C-terminal domain"/>
    <property type="match status" value="1"/>
</dbReference>
<proteinExistence type="predicted"/>
<sequence>MPKIVDHDERRRELAQAALTVIGRSGLEAATIRAVAEESGWSTGVLKHYYADKDALLRATLREMERANMARFDAAQQQPNAFDAIAAIVTEILAADAAEARLWIAFTARASTDPEIAGLMRHAIDVWVTRWAALVRRGQSDGSIRADLDAEQVAGEIHALVNGLRLRHQFRPTPGNPVLLEHLRTR</sequence>
<evidence type="ECO:0000256" key="1">
    <source>
        <dbReference type="ARBA" id="ARBA00022491"/>
    </source>
</evidence>
<dbReference type="EMBL" id="CAFBIY010000002">
    <property type="protein sequence ID" value="CAB4846060.1"/>
    <property type="molecule type" value="Genomic_DNA"/>
</dbReference>
<dbReference type="EMBL" id="CAESGF010000010">
    <property type="protein sequence ID" value="CAB4364069.1"/>
    <property type="molecule type" value="Genomic_DNA"/>
</dbReference>
<name>A0A6J7J958_9ZZZZ</name>
<reference evidence="10" key="1">
    <citation type="submission" date="2020-05" db="EMBL/GenBank/DDBJ databases">
        <authorList>
            <person name="Chiriac C."/>
            <person name="Salcher M."/>
            <person name="Ghai R."/>
            <person name="Kavagutti S V."/>
        </authorList>
    </citation>
    <scope>NUCLEOTIDE SEQUENCE</scope>
</reference>
<keyword evidence="3" id="KW-0238">DNA-binding</keyword>
<dbReference type="GO" id="GO:0003700">
    <property type="term" value="F:DNA-binding transcription factor activity"/>
    <property type="evidence" value="ECO:0007669"/>
    <property type="project" value="TreeGrafter"/>
</dbReference>
<feature type="domain" description="HTH tetR-type" evidence="5">
    <location>
        <begin position="8"/>
        <end position="68"/>
    </location>
</feature>
<keyword evidence="1" id="KW-0678">Repressor</keyword>
<evidence type="ECO:0000313" key="6">
    <source>
        <dbReference type="EMBL" id="CAB4364069.1"/>
    </source>
</evidence>
<evidence type="ECO:0000256" key="4">
    <source>
        <dbReference type="ARBA" id="ARBA00023163"/>
    </source>
</evidence>
<dbReference type="InterPro" id="IPR039538">
    <property type="entry name" value="BetI_C"/>
</dbReference>
<evidence type="ECO:0000313" key="7">
    <source>
        <dbReference type="EMBL" id="CAB4725613.1"/>
    </source>
</evidence>
<keyword evidence="4" id="KW-0804">Transcription</keyword>
<organism evidence="10">
    <name type="scientific">freshwater metagenome</name>
    <dbReference type="NCBI Taxonomy" id="449393"/>
    <lineage>
        <taxon>unclassified sequences</taxon>
        <taxon>metagenomes</taxon>
        <taxon>ecological metagenomes</taxon>
    </lineage>
</organism>
<dbReference type="InterPro" id="IPR009057">
    <property type="entry name" value="Homeodomain-like_sf"/>
</dbReference>
<dbReference type="EMBL" id="CAFBOL010000037">
    <property type="protein sequence ID" value="CAB4992173.1"/>
    <property type="molecule type" value="Genomic_DNA"/>
</dbReference>
<dbReference type="Pfam" id="PF13977">
    <property type="entry name" value="TetR_C_6"/>
    <property type="match status" value="1"/>
</dbReference>
<dbReference type="InterPro" id="IPR036271">
    <property type="entry name" value="Tet_transcr_reg_TetR-rel_C_sf"/>
</dbReference>
<protein>
    <submittedName>
        <fullName evidence="10">Unannotated protein</fullName>
    </submittedName>
</protein>
<dbReference type="PANTHER" id="PTHR30055:SF234">
    <property type="entry name" value="HTH-TYPE TRANSCRIPTIONAL REGULATOR BETI"/>
    <property type="match status" value="1"/>
</dbReference>
<dbReference type="PROSITE" id="PS50977">
    <property type="entry name" value="HTH_TETR_2"/>
    <property type="match status" value="1"/>
</dbReference>
<dbReference type="EMBL" id="CAFAAV010000002">
    <property type="protein sequence ID" value="CAB4799745.1"/>
    <property type="molecule type" value="Genomic_DNA"/>
</dbReference>
<dbReference type="AlphaFoldDB" id="A0A6J7J958"/>
<dbReference type="SUPFAM" id="SSF46689">
    <property type="entry name" value="Homeodomain-like"/>
    <property type="match status" value="1"/>
</dbReference>
<evidence type="ECO:0000256" key="3">
    <source>
        <dbReference type="ARBA" id="ARBA00023125"/>
    </source>
</evidence>
<evidence type="ECO:0000313" key="8">
    <source>
        <dbReference type="EMBL" id="CAB4799745.1"/>
    </source>
</evidence>
<keyword evidence="2" id="KW-0805">Transcription regulation</keyword>
<evidence type="ECO:0000259" key="5">
    <source>
        <dbReference type="PROSITE" id="PS50977"/>
    </source>
</evidence>
<dbReference type="EMBL" id="CAEZYF010000010">
    <property type="protein sequence ID" value="CAB4725613.1"/>
    <property type="molecule type" value="Genomic_DNA"/>
</dbReference>
<gene>
    <name evidence="7" type="ORF">UFOPK2656_01748</name>
    <name evidence="8" type="ORF">UFOPK3099_00041</name>
    <name evidence="9" type="ORF">UFOPK3267_00078</name>
    <name evidence="10" type="ORF">UFOPK3651_02077</name>
    <name evidence="11" type="ORF">UFOPK3931_01541</name>
    <name evidence="6" type="ORF">UFOPK4189_01836</name>
</gene>
<dbReference type="Pfam" id="PF00440">
    <property type="entry name" value="TetR_N"/>
    <property type="match status" value="1"/>
</dbReference>
<dbReference type="EMBL" id="CAFBMT010000011">
    <property type="protein sequence ID" value="CAB4939755.1"/>
    <property type="molecule type" value="Genomic_DNA"/>
</dbReference>
<dbReference type="InterPro" id="IPR001647">
    <property type="entry name" value="HTH_TetR"/>
</dbReference>
<evidence type="ECO:0000313" key="9">
    <source>
        <dbReference type="EMBL" id="CAB4846060.1"/>
    </source>
</evidence>